<dbReference type="InterPro" id="IPR051676">
    <property type="entry name" value="UPF0053_domain"/>
</dbReference>
<evidence type="ECO:0000256" key="7">
    <source>
        <dbReference type="ARBA" id="ARBA00023136"/>
    </source>
</evidence>
<evidence type="ECO:0000256" key="3">
    <source>
        <dbReference type="ARBA" id="ARBA00022692"/>
    </source>
</evidence>
<dbReference type="Pfam" id="PF00571">
    <property type="entry name" value="CBS"/>
    <property type="match status" value="2"/>
</dbReference>
<keyword evidence="7 8" id="KW-0472">Membrane</keyword>
<name>A0A6J7DTB6_9ZZZZ</name>
<dbReference type="InterPro" id="IPR002550">
    <property type="entry name" value="CNNM"/>
</dbReference>
<evidence type="ECO:0000313" key="13">
    <source>
        <dbReference type="EMBL" id="CAB4712243.1"/>
    </source>
</evidence>
<dbReference type="InterPro" id="IPR044751">
    <property type="entry name" value="Ion_transp-like_CBS"/>
</dbReference>
<feature type="domain" description="CBS" evidence="9">
    <location>
        <begin position="216"/>
        <end position="275"/>
    </location>
</feature>
<dbReference type="FunFam" id="3.10.580.10:FF:000002">
    <property type="entry name" value="Magnesium/cobalt efflux protein CorC"/>
    <property type="match status" value="1"/>
</dbReference>
<dbReference type="EMBL" id="CAEZZS010000030">
    <property type="protein sequence ID" value="CAB4777523.1"/>
    <property type="molecule type" value="Genomic_DNA"/>
</dbReference>
<sequence>MQIFGDLALVATLIMLGGLFVAAEIALISLRESQIKSIGQRGKRGARVAALASNPNRFLAAIQVGITLFGLFSAAIGAERFGKYLIPQLQDFGLSEAAANLISIILITIVIAYFTLIIGELVPKRIAIVRSESIALAAASTVDRIARLFRPIIWILSKSTDLIVRAVGIDPAQARDKMSEEELLDLLTGHARLTEQEREIVEEVFLAGDRQVHEVMLPRTEVDFLDSNTPISQAIKTIIESGHSRYPVVKGSFDEIVGFIHIRDLLDPNLRERQVRVGDFVREALFMPGTKGLLPALTEMRAAGQHLAIVVDEYGGTDGIVTLEDIVEEFIGQIRDEYDGHEKNEVQPGRAGEYHFDGLTSLDDVLDETGVEVVDGPYETVGGFLMHQLGRIPEVGDKISQIGAEFEIESIEGKRAGKIRMIVTDPGQSKAGVKLK</sequence>
<feature type="transmembrane region" description="Helical" evidence="8">
    <location>
        <begin position="58"/>
        <end position="78"/>
    </location>
</feature>
<feature type="transmembrane region" description="Helical" evidence="8">
    <location>
        <begin position="6"/>
        <end position="30"/>
    </location>
</feature>
<keyword evidence="5 8" id="KW-1133">Transmembrane helix</keyword>
<dbReference type="Pfam" id="PF03471">
    <property type="entry name" value="CorC_HlyC"/>
    <property type="match status" value="1"/>
</dbReference>
<keyword evidence="6" id="KW-0129">CBS domain</keyword>
<evidence type="ECO:0000259" key="10">
    <source>
        <dbReference type="PROSITE" id="PS51846"/>
    </source>
</evidence>
<dbReference type="InterPro" id="IPR036318">
    <property type="entry name" value="FAD-bd_PCMH-like_sf"/>
</dbReference>
<keyword evidence="3 8" id="KW-0812">Transmembrane</keyword>
<evidence type="ECO:0000256" key="8">
    <source>
        <dbReference type="SAM" id="Phobius"/>
    </source>
</evidence>
<accession>A0A6J7DTB6</accession>
<evidence type="ECO:0000256" key="6">
    <source>
        <dbReference type="ARBA" id="ARBA00023122"/>
    </source>
</evidence>
<evidence type="ECO:0000256" key="5">
    <source>
        <dbReference type="ARBA" id="ARBA00022989"/>
    </source>
</evidence>
<dbReference type="CDD" id="cd04590">
    <property type="entry name" value="CBS_pair_CorC_HlyC_assoc"/>
    <property type="match status" value="1"/>
</dbReference>
<dbReference type="PANTHER" id="PTHR43099">
    <property type="entry name" value="UPF0053 PROTEIN YRKA"/>
    <property type="match status" value="1"/>
</dbReference>
<dbReference type="InterPro" id="IPR005170">
    <property type="entry name" value="Transptr-assoc_dom"/>
</dbReference>
<dbReference type="SUPFAM" id="SSF56176">
    <property type="entry name" value="FAD-binding/transporter-associated domain-like"/>
    <property type="match status" value="1"/>
</dbReference>
<dbReference type="InterPro" id="IPR016169">
    <property type="entry name" value="FAD-bd_PCMH_sub2"/>
</dbReference>
<evidence type="ECO:0000256" key="4">
    <source>
        <dbReference type="ARBA" id="ARBA00022737"/>
    </source>
</evidence>
<dbReference type="Gene3D" id="3.10.580.10">
    <property type="entry name" value="CBS-domain"/>
    <property type="match status" value="1"/>
</dbReference>
<dbReference type="PANTHER" id="PTHR43099:SF2">
    <property type="entry name" value="UPF0053 PROTEIN YRKA"/>
    <property type="match status" value="1"/>
</dbReference>
<dbReference type="Gene3D" id="3.30.465.10">
    <property type="match status" value="1"/>
</dbReference>
<dbReference type="GO" id="GO:0050660">
    <property type="term" value="F:flavin adenine dinucleotide binding"/>
    <property type="evidence" value="ECO:0007669"/>
    <property type="project" value="InterPro"/>
</dbReference>
<dbReference type="SUPFAM" id="SSF54631">
    <property type="entry name" value="CBS-domain pair"/>
    <property type="match status" value="1"/>
</dbReference>
<dbReference type="InterPro" id="IPR000644">
    <property type="entry name" value="CBS_dom"/>
</dbReference>
<dbReference type="PROSITE" id="PS51371">
    <property type="entry name" value="CBS"/>
    <property type="match status" value="2"/>
</dbReference>
<proteinExistence type="predicted"/>
<keyword evidence="2" id="KW-1003">Cell membrane</keyword>
<evidence type="ECO:0000313" key="15">
    <source>
        <dbReference type="EMBL" id="CAB4872798.1"/>
    </source>
</evidence>
<dbReference type="EMBL" id="CAEZXH010000002">
    <property type="protein sequence ID" value="CAB4674586.1"/>
    <property type="molecule type" value="Genomic_DNA"/>
</dbReference>
<protein>
    <submittedName>
        <fullName evidence="15">Unannotated protein</fullName>
    </submittedName>
</protein>
<gene>
    <name evidence="11" type="ORF">UFOPK1811_01144</name>
    <name evidence="12" type="ORF">UFOPK2360_00080</name>
    <name evidence="13" type="ORF">UFOPK2659_00165</name>
    <name evidence="14" type="ORF">UFOPK2922_00764</name>
    <name evidence="15" type="ORF">UFOPK3306_01038</name>
    <name evidence="16" type="ORF">UFOPK4209_00063</name>
</gene>
<evidence type="ECO:0000313" key="11">
    <source>
        <dbReference type="EMBL" id="CAB4606298.1"/>
    </source>
</evidence>
<keyword evidence="4" id="KW-0677">Repeat</keyword>
<organism evidence="15">
    <name type="scientific">freshwater metagenome</name>
    <dbReference type="NCBI Taxonomy" id="449393"/>
    <lineage>
        <taxon>unclassified sequences</taxon>
        <taxon>metagenomes</taxon>
        <taxon>ecological metagenomes</taxon>
    </lineage>
</organism>
<evidence type="ECO:0000256" key="2">
    <source>
        <dbReference type="ARBA" id="ARBA00022475"/>
    </source>
</evidence>
<dbReference type="EMBL" id="CAEZYJ010000010">
    <property type="protein sequence ID" value="CAB4712243.1"/>
    <property type="molecule type" value="Genomic_DNA"/>
</dbReference>
<dbReference type="PROSITE" id="PS51846">
    <property type="entry name" value="CNNM"/>
    <property type="match status" value="1"/>
</dbReference>
<evidence type="ECO:0000313" key="12">
    <source>
        <dbReference type="EMBL" id="CAB4674586.1"/>
    </source>
</evidence>
<evidence type="ECO:0000313" key="16">
    <source>
        <dbReference type="EMBL" id="CAB5033362.1"/>
    </source>
</evidence>
<dbReference type="EMBL" id="CAEZUJ010000059">
    <property type="protein sequence ID" value="CAB4606298.1"/>
    <property type="molecule type" value="Genomic_DNA"/>
</dbReference>
<feature type="domain" description="CNNM transmembrane" evidence="10">
    <location>
        <begin position="1"/>
        <end position="204"/>
    </location>
</feature>
<evidence type="ECO:0000313" key="14">
    <source>
        <dbReference type="EMBL" id="CAB4777523.1"/>
    </source>
</evidence>
<feature type="transmembrane region" description="Helical" evidence="8">
    <location>
        <begin position="98"/>
        <end position="122"/>
    </location>
</feature>
<dbReference type="GO" id="GO:0005886">
    <property type="term" value="C:plasma membrane"/>
    <property type="evidence" value="ECO:0007669"/>
    <property type="project" value="UniProtKB-SubCell"/>
</dbReference>
<reference evidence="15" key="1">
    <citation type="submission" date="2020-05" db="EMBL/GenBank/DDBJ databases">
        <authorList>
            <person name="Chiriac C."/>
            <person name="Salcher M."/>
            <person name="Ghai R."/>
            <person name="Kavagutti S V."/>
        </authorList>
    </citation>
    <scope>NUCLEOTIDE SEQUENCE</scope>
</reference>
<dbReference type="Pfam" id="PF01595">
    <property type="entry name" value="CNNM"/>
    <property type="match status" value="1"/>
</dbReference>
<dbReference type="InterPro" id="IPR046342">
    <property type="entry name" value="CBS_dom_sf"/>
</dbReference>
<dbReference type="SMART" id="SM01091">
    <property type="entry name" value="CorC_HlyC"/>
    <property type="match status" value="1"/>
</dbReference>
<evidence type="ECO:0000259" key="9">
    <source>
        <dbReference type="PROSITE" id="PS51371"/>
    </source>
</evidence>
<comment type="subcellular location">
    <subcellularLocation>
        <location evidence="1">Cell membrane</location>
        <topology evidence="1">Multi-pass membrane protein</topology>
    </subcellularLocation>
</comment>
<dbReference type="EMBL" id="CAFBLI010000088">
    <property type="protein sequence ID" value="CAB4872798.1"/>
    <property type="molecule type" value="Genomic_DNA"/>
</dbReference>
<dbReference type="EMBL" id="CAFBPY010000004">
    <property type="protein sequence ID" value="CAB5033362.1"/>
    <property type="molecule type" value="Genomic_DNA"/>
</dbReference>
<feature type="domain" description="CBS" evidence="9">
    <location>
        <begin position="280"/>
        <end position="337"/>
    </location>
</feature>
<dbReference type="AlphaFoldDB" id="A0A6J7DTB6"/>
<evidence type="ECO:0000256" key="1">
    <source>
        <dbReference type="ARBA" id="ARBA00004651"/>
    </source>
</evidence>